<evidence type="ECO:0000313" key="10">
    <source>
        <dbReference type="Proteomes" id="UP000032434"/>
    </source>
</evidence>
<dbReference type="AlphaFoldDB" id="A0A061AFL5"/>
<name>A0A061AFL5_9MOLU</name>
<dbReference type="PANTHER" id="PTHR30465:SF0">
    <property type="entry name" value="OLIGOPEPTIDE TRANSPORT SYSTEM PERMEASE PROTEIN APPB"/>
    <property type="match status" value="1"/>
</dbReference>
<dbReference type="InterPro" id="IPR000515">
    <property type="entry name" value="MetI-like"/>
</dbReference>
<keyword evidence="4 7" id="KW-0812">Transmembrane</keyword>
<evidence type="ECO:0000256" key="4">
    <source>
        <dbReference type="ARBA" id="ARBA00022692"/>
    </source>
</evidence>
<dbReference type="CDD" id="cd06261">
    <property type="entry name" value="TM_PBP2"/>
    <property type="match status" value="1"/>
</dbReference>
<evidence type="ECO:0000256" key="6">
    <source>
        <dbReference type="ARBA" id="ARBA00023136"/>
    </source>
</evidence>
<evidence type="ECO:0000256" key="2">
    <source>
        <dbReference type="ARBA" id="ARBA00022448"/>
    </source>
</evidence>
<dbReference type="PANTHER" id="PTHR30465">
    <property type="entry name" value="INNER MEMBRANE ABC TRANSPORTER"/>
    <property type="match status" value="1"/>
</dbReference>
<keyword evidence="2 7" id="KW-0813">Transport</keyword>
<dbReference type="InterPro" id="IPR045621">
    <property type="entry name" value="BPD_transp_1_N"/>
</dbReference>
<dbReference type="OrthoDB" id="9789439at2"/>
<dbReference type="Proteomes" id="UP000032434">
    <property type="component" value="Chromosome 1"/>
</dbReference>
<dbReference type="Pfam" id="PF19300">
    <property type="entry name" value="BPD_transp_1_N"/>
    <property type="match status" value="1"/>
</dbReference>
<gene>
    <name evidence="9" type="primary">oppB2</name>
    <name evidence="9" type="ORF">Aocu_02680</name>
</gene>
<dbReference type="EMBL" id="LK028559">
    <property type="protein sequence ID" value="CDR30341.1"/>
    <property type="molecule type" value="Genomic_DNA"/>
</dbReference>
<evidence type="ECO:0000256" key="5">
    <source>
        <dbReference type="ARBA" id="ARBA00022989"/>
    </source>
</evidence>
<proteinExistence type="inferred from homology"/>
<dbReference type="PROSITE" id="PS50928">
    <property type="entry name" value="ABC_TM1"/>
    <property type="match status" value="1"/>
</dbReference>
<dbReference type="HOGENOM" id="CLU_036879_1_2_14"/>
<protein>
    <submittedName>
        <fullName evidence="9">Oligopeptide ABC transport system, permease protein OppB</fullName>
    </submittedName>
</protein>
<evidence type="ECO:0000256" key="7">
    <source>
        <dbReference type="RuleBase" id="RU363032"/>
    </source>
</evidence>
<feature type="transmembrane region" description="Helical" evidence="7">
    <location>
        <begin position="132"/>
        <end position="155"/>
    </location>
</feature>
<dbReference type="FunCoup" id="A0A061AFL5">
    <property type="interactions" value="106"/>
</dbReference>
<dbReference type="PATRIC" id="fig|35623.3.peg.268"/>
<dbReference type="SUPFAM" id="SSF161098">
    <property type="entry name" value="MetI-like"/>
    <property type="match status" value="1"/>
</dbReference>
<feature type="transmembrane region" description="Helical" evidence="7">
    <location>
        <begin position="283"/>
        <end position="311"/>
    </location>
</feature>
<keyword evidence="6 7" id="KW-0472">Membrane</keyword>
<keyword evidence="3" id="KW-1003">Cell membrane</keyword>
<evidence type="ECO:0000256" key="3">
    <source>
        <dbReference type="ARBA" id="ARBA00022475"/>
    </source>
</evidence>
<dbReference type="Pfam" id="PF00528">
    <property type="entry name" value="BPD_transp_1"/>
    <property type="match status" value="1"/>
</dbReference>
<organism evidence="9 10">
    <name type="scientific">Acholeplasma oculi</name>
    <dbReference type="NCBI Taxonomy" id="35623"/>
    <lineage>
        <taxon>Bacteria</taxon>
        <taxon>Bacillati</taxon>
        <taxon>Mycoplasmatota</taxon>
        <taxon>Mollicutes</taxon>
        <taxon>Acholeplasmatales</taxon>
        <taxon>Acholeplasmataceae</taxon>
        <taxon>Acholeplasma</taxon>
    </lineage>
</organism>
<dbReference type="RefSeq" id="WP_045748903.1">
    <property type="nucleotide sequence ID" value="NZ_FUZK01000002.1"/>
</dbReference>
<dbReference type="GO" id="GO:0005886">
    <property type="term" value="C:plasma membrane"/>
    <property type="evidence" value="ECO:0007669"/>
    <property type="project" value="UniProtKB-SubCell"/>
</dbReference>
<feature type="domain" description="ABC transmembrane type-1" evidence="8">
    <location>
        <begin position="93"/>
        <end position="304"/>
    </location>
</feature>
<dbReference type="Gene3D" id="1.10.3720.10">
    <property type="entry name" value="MetI-like"/>
    <property type="match status" value="1"/>
</dbReference>
<keyword evidence="10" id="KW-1185">Reference proteome</keyword>
<sequence>MLKYLLKRMGLMVLTFIITVFIFFVFIKLMPDNHVAPIGGDDIWYQQMVIKEGWDKPIIVQFFYWIRNIVQDGSFGYSQTLRRDVGSYYFSKIPASIQINIIPYVVSIPLAIALGVFAALYKNKWIDHIISVGIMVFISVPYFVVVVIAQYFFYFQWRIVPDYKVATATEFGSLGFWYGISTFIMPVILLTITAIPGTARSVRAELTEQLTQDYMLLARSKGLTKRQATYRHALKNALVPFLPGFFIGIIGVMNGGIITESLFRVDGTGRIYLDAFNSVPPDYPMLMLITTFGQFLTLLSGIVGDVSYTLFDPRVRVGSGKLS</sequence>
<dbReference type="KEGG" id="aoc:Aocu_02680"/>
<dbReference type="InParanoid" id="A0A061AFL5"/>
<dbReference type="GO" id="GO:0055085">
    <property type="term" value="P:transmembrane transport"/>
    <property type="evidence" value="ECO:0007669"/>
    <property type="project" value="InterPro"/>
</dbReference>
<accession>A0A061AFL5</accession>
<feature type="transmembrane region" description="Helical" evidence="7">
    <location>
        <begin position="241"/>
        <end position="263"/>
    </location>
</feature>
<comment type="similarity">
    <text evidence="7">Belongs to the binding-protein-dependent transport system permease family.</text>
</comment>
<feature type="transmembrane region" description="Helical" evidence="7">
    <location>
        <begin position="175"/>
        <end position="195"/>
    </location>
</feature>
<comment type="subcellular location">
    <subcellularLocation>
        <location evidence="1 7">Cell membrane</location>
        <topology evidence="1 7">Multi-pass membrane protein</topology>
    </subcellularLocation>
</comment>
<dbReference type="InterPro" id="IPR035906">
    <property type="entry name" value="MetI-like_sf"/>
</dbReference>
<keyword evidence="5 7" id="KW-1133">Transmembrane helix</keyword>
<evidence type="ECO:0000259" key="8">
    <source>
        <dbReference type="PROSITE" id="PS50928"/>
    </source>
</evidence>
<evidence type="ECO:0000313" key="9">
    <source>
        <dbReference type="EMBL" id="CDR30341.1"/>
    </source>
</evidence>
<reference evidence="10" key="1">
    <citation type="submission" date="2014-05" db="EMBL/GenBank/DDBJ databases">
        <authorList>
            <person name="Kube M."/>
        </authorList>
    </citation>
    <scope>NUCLEOTIDE SEQUENCE [LARGE SCALE GENOMIC DNA]</scope>
</reference>
<feature type="transmembrane region" description="Helical" evidence="7">
    <location>
        <begin position="101"/>
        <end position="120"/>
    </location>
</feature>
<dbReference type="STRING" id="35623.Aocu_02680"/>
<evidence type="ECO:0000256" key="1">
    <source>
        <dbReference type="ARBA" id="ARBA00004651"/>
    </source>
</evidence>
<feature type="transmembrane region" description="Helical" evidence="7">
    <location>
        <begin position="9"/>
        <end position="27"/>
    </location>
</feature>